<keyword evidence="1" id="KW-0378">Hydrolase</keyword>
<comment type="function">
    <text evidence="1">Required for selective autophagic degradation of the nucleus (nucleophagy) as well as for mitophagy which contributes to regulate mitochondrial quantity and quality by eliminating the mitochondria to a basal level to fulfill cellular energy requirements and preventing excess ROS production.</text>
</comment>
<evidence type="ECO:0000256" key="2">
    <source>
        <dbReference type="SAM" id="MobiDB-lite"/>
    </source>
</evidence>
<feature type="region of interest" description="Disordered" evidence="2">
    <location>
        <begin position="24"/>
        <end position="67"/>
    </location>
</feature>
<dbReference type="AlphaFoldDB" id="A0AAD6Z8C1"/>
<name>A0AAD6Z8C1_9AGAR</name>
<feature type="compositionally biased region" description="Basic residues" evidence="2">
    <location>
        <begin position="58"/>
        <end position="67"/>
    </location>
</feature>
<keyword evidence="1" id="KW-0539">Nucleus</keyword>
<keyword evidence="1" id="KW-0645">Protease</keyword>
<proteinExistence type="inferred from homology"/>
<dbReference type="Proteomes" id="UP001218218">
    <property type="component" value="Unassembled WGS sequence"/>
</dbReference>
<dbReference type="Pfam" id="PF03416">
    <property type="entry name" value="Peptidase_C54"/>
    <property type="match status" value="1"/>
</dbReference>
<keyword evidence="5" id="KW-1185">Reference proteome</keyword>
<dbReference type="InterPro" id="IPR046792">
    <property type="entry name" value="Peptidase_C54_cat"/>
</dbReference>
<evidence type="ECO:0000313" key="5">
    <source>
        <dbReference type="Proteomes" id="UP001218218"/>
    </source>
</evidence>
<comment type="similarity">
    <text evidence="1">Belongs to the peptidase C54 family.</text>
</comment>
<gene>
    <name evidence="4" type="ORF">DFH08DRAFT_897158</name>
</gene>
<dbReference type="EMBL" id="JARIHO010000073">
    <property type="protein sequence ID" value="KAJ7312233.1"/>
    <property type="molecule type" value="Genomic_DNA"/>
</dbReference>
<dbReference type="GO" id="GO:0006508">
    <property type="term" value="P:proteolysis"/>
    <property type="evidence" value="ECO:0007669"/>
    <property type="project" value="UniProtKB-KW"/>
</dbReference>
<protein>
    <recommendedName>
        <fullName evidence="1">Cysteine protease</fullName>
        <ecNumber evidence="1">3.4.22.-</ecNumber>
    </recommendedName>
</protein>
<dbReference type="EC" id="3.4.22.-" evidence="1"/>
<dbReference type="GO" id="GO:0005634">
    <property type="term" value="C:nucleus"/>
    <property type="evidence" value="ECO:0007669"/>
    <property type="project" value="UniProtKB-SubCell"/>
</dbReference>
<dbReference type="GO" id="GO:0005737">
    <property type="term" value="C:cytoplasm"/>
    <property type="evidence" value="ECO:0007669"/>
    <property type="project" value="UniProtKB-SubCell"/>
</dbReference>
<dbReference type="InterPro" id="IPR038765">
    <property type="entry name" value="Papain-like_cys_pep_sf"/>
</dbReference>
<keyword evidence="1" id="KW-0963">Cytoplasm</keyword>
<dbReference type="GO" id="GO:0008234">
    <property type="term" value="F:cysteine-type peptidase activity"/>
    <property type="evidence" value="ECO:0007669"/>
    <property type="project" value="InterPro"/>
</dbReference>
<feature type="domain" description="Peptidase C54 catalytic" evidence="3">
    <location>
        <begin position="7"/>
        <end position="33"/>
    </location>
</feature>
<comment type="subcellular location">
    <subcellularLocation>
        <location evidence="1">Nucleus</location>
    </subcellularLocation>
    <subcellularLocation>
        <location evidence="1">Cytoplasm</location>
    </subcellularLocation>
</comment>
<evidence type="ECO:0000256" key="1">
    <source>
        <dbReference type="RuleBase" id="RU363115"/>
    </source>
</evidence>
<dbReference type="GO" id="GO:0019786">
    <property type="term" value="F:protein-phosphatidylethanolamide deconjugating activity"/>
    <property type="evidence" value="ECO:0007669"/>
    <property type="project" value="InterPro"/>
</dbReference>
<sequence length="67" mass="7354">MRSLRLSSSYYIVGLQGDGLLSLDPHHSRPAAPLRPFVGEPPSVPRAPTSHDAGTLFRTRRRTCAAR</sequence>
<reference evidence="4" key="1">
    <citation type="submission" date="2023-03" db="EMBL/GenBank/DDBJ databases">
        <title>Massive genome expansion in bonnet fungi (Mycena s.s.) driven by repeated elements and novel gene families across ecological guilds.</title>
        <authorList>
            <consortium name="Lawrence Berkeley National Laboratory"/>
            <person name="Harder C.B."/>
            <person name="Miyauchi S."/>
            <person name="Viragh M."/>
            <person name="Kuo A."/>
            <person name="Thoen E."/>
            <person name="Andreopoulos B."/>
            <person name="Lu D."/>
            <person name="Skrede I."/>
            <person name="Drula E."/>
            <person name="Henrissat B."/>
            <person name="Morin E."/>
            <person name="Kohler A."/>
            <person name="Barry K."/>
            <person name="LaButti K."/>
            <person name="Morin E."/>
            <person name="Salamov A."/>
            <person name="Lipzen A."/>
            <person name="Mereny Z."/>
            <person name="Hegedus B."/>
            <person name="Baldrian P."/>
            <person name="Stursova M."/>
            <person name="Weitz H."/>
            <person name="Taylor A."/>
            <person name="Grigoriev I.V."/>
            <person name="Nagy L.G."/>
            <person name="Martin F."/>
            <person name="Kauserud H."/>
        </authorList>
    </citation>
    <scope>NUCLEOTIDE SEQUENCE</scope>
    <source>
        <strain evidence="4">CBHHK002</strain>
    </source>
</reference>
<evidence type="ECO:0000313" key="4">
    <source>
        <dbReference type="EMBL" id="KAJ7312233.1"/>
    </source>
</evidence>
<dbReference type="SUPFAM" id="SSF54001">
    <property type="entry name" value="Cysteine proteinases"/>
    <property type="match status" value="1"/>
</dbReference>
<accession>A0AAD6Z8C1</accession>
<comment type="caution">
    <text evidence="4">The sequence shown here is derived from an EMBL/GenBank/DDBJ whole genome shotgun (WGS) entry which is preliminary data.</text>
</comment>
<evidence type="ECO:0000259" key="3">
    <source>
        <dbReference type="Pfam" id="PF03416"/>
    </source>
</evidence>
<organism evidence="4 5">
    <name type="scientific">Mycena albidolilacea</name>
    <dbReference type="NCBI Taxonomy" id="1033008"/>
    <lineage>
        <taxon>Eukaryota</taxon>
        <taxon>Fungi</taxon>
        <taxon>Dikarya</taxon>
        <taxon>Basidiomycota</taxon>
        <taxon>Agaricomycotina</taxon>
        <taxon>Agaricomycetes</taxon>
        <taxon>Agaricomycetidae</taxon>
        <taxon>Agaricales</taxon>
        <taxon>Marasmiineae</taxon>
        <taxon>Mycenaceae</taxon>
        <taxon>Mycena</taxon>
    </lineage>
</organism>